<evidence type="ECO:0000256" key="2">
    <source>
        <dbReference type="ARBA" id="ARBA00023242"/>
    </source>
</evidence>
<dbReference type="Proteomes" id="UP000757232">
    <property type="component" value="Unassembled WGS sequence"/>
</dbReference>
<dbReference type="AlphaFoldDB" id="A0A9Q5HQG7"/>
<accession>A0A9Q5HQG7</accession>
<comment type="subcellular location">
    <subcellularLocation>
        <location evidence="1">Nucleus</location>
    </subcellularLocation>
</comment>
<comment type="caution">
    <text evidence="3">The sequence shown here is derived from an EMBL/GenBank/DDBJ whole genome shotgun (WGS) entry which is preliminary data.</text>
</comment>
<dbReference type="PANTHER" id="PTHR13489:SF0">
    <property type="entry name" value="MINI-CHROMOSOME MAINTENANCE COMPLEX-BINDING PROTEIN"/>
    <property type="match status" value="1"/>
</dbReference>
<dbReference type="GO" id="GO:0006261">
    <property type="term" value="P:DNA-templated DNA replication"/>
    <property type="evidence" value="ECO:0007669"/>
    <property type="project" value="TreeGrafter"/>
</dbReference>
<name>A0A9Q5HQG7_SANBA</name>
<dbReference type="PANTHER" id="PTHR13489">
    <property type="entry name" value="MINI-CHROMOSOME MAINTENANCE COMPLEX-BINDING PROTEIN"/>
    <property type="match status" value="1"/>
</dbReference>
<dbReference type="GO" id="GO:0003682">
    <property type="term" value="F:chromatin binding"/>
    <property type="evidence" value="ECO:0007669"/>
    <property type="project" value="TreeGrafter"/>
</dbReference>
<evidence type="ECO:0000313" key="4">
    <source>
        <dbReference type="Proteomes" id="UP000757232"/>
    </source>
</evidence>
<evidence type="ECO:0000256" key="1">
    <source>
        <dbReference type="ARBA" id="ARBA00004123"/>
    </source>
</evidence>
<reference evidence="3" key="1">
    <citation type="submission" date="2016-06" db="EMBL/GenBank/DDBJ databases">
        <title>Draft Genome sequence of the fungus Inonotus baumii.</title>
        <authorList>
            <person name="Zhu H."/>
            <person name="Lin W."/>
        </authorList>
    </citation>
    <scope>NUCLEOTIDE SEQUENCE</scope>
    <source>
        <strain evidence="3">821</strain>
    </source>
</reference>
<dbReference type="InterPro" id="IPR019140">
    <property type="entry name" value="MCM_complex-bd"/>
</dbReference>
<evidence type="ECO:0000313" key="3">
    <source>
        <dbReference type="EMBL" id="OCB84118.1"/>
    </source>
</evidence>
<sequence length="499" mass="55025">MVSGSLIDALVSPSQTLKDLFARAVADRKIHDFPIIVRDHFASLFSGDALDQACCLSANVICGGWGLDSLVELPENLNLRSDSNTLKERDVIWAVTIPGQGHWCEQSRAGNAVGTIASSSASSVASTSTQNYKSHKYPIPDSAHIAVLLKVYDNSAESLKPASSHEFVGVLTSECPHSEFGTDESVPTLHVVFHRALPKTMVPVRTNVTEGQIASIVRDDLISWAASEALGGDRDAAEWILLSCLSSVESRNPPLFPMSITLSGFPRPSDENIPSISFALSEMLPLHFLLPLTLELLNERSFLPESKDEDLHAGILQVPIDTTITITESGMTEGCLEEKGLENIRAIHEVVKAQTLQYKFPFSQYSFPTDIKFITITDGKKSLFLDSGVIVPLQFEGASDLYKGKDTMKWPSPQRLSAFRELIVRAKTTKATMEEGLSEHIQNEFVRERQEKAPITPDDLARRMTLARLITMSRLESFITLDSWKAAKALDERRLSRVS</sequence>
<protein>
    <recommendedName>
        <fullName evidence="5">Mini-chromosome maintenance complex-binding protein</fullName>
    </recommendedName>
</protein>
<keyword evidence="4" id="KW-1185">Reference proteome</keyword>
<evidence type="ECO:0008006" key="5">
    <source>
        <dbReference type="Google" id="ProtNLM"/>
    </source>
</evidence>
<proteinExistence type="predicted"/>
<gene>
    <name evidence="3" type="ORF">A7U60_g8791</name>
</gene>
<keyword evidence="2" id="KW-0539">Nucleus</keyword>
<dbReference type="EMBL" id="LNZH02000216">
    <property type="protein sequence ID" value="OCB84118.1"/>
    <property type="molecule type" value="Genomic_DNA"/>
</dbReference>
<organism evidence="3 4">
    <name type="scientific">Sanghuangporus baumii</name>
    <name type="common">Phellinus baumii</name>
    <dbReference type="NCBI Taxonomy" id="108892"/>
    <lineage>
        <taxon>Eukaryota</taxon>
        <taxon>Fungi</taxon>
        <taxon>Dikarya</taxon>
        <taxon>Basidiomycota</taxon>
        <taxon>Agaricomycotina</taxon>
        <taxon>Agaricomycetes</taxon>
        <taxon>Hymenochaetales</taxon>
        <taxon>Hymenochaetaceae</taxon>
        <taxon>Sanghuangporus</taxon>
    </lineage>
</organism>
<dbReference type="Pfam" id="PF09739">
    <property type="entry name" value="MCM_bind"/>
    <property type="match status" value="1"/>
</dbReference>
<dbReference type="OrthoDB" id="329666at2759"/>
<dbReference type="GO" id="GO:0005634">
    <property type="term" value="C:nucleus"/>
    <property type="evidence" value="ECO:0007669"/>
    <property type="project" value="UniProtKB-SubCell"/>
</dbReference>